<dbReference type="EMBL" id="BSSU01000002">
    <property type="protein sequence ID" value="GLX80825.1"/>
    <property type="molecule type" value="Genomic_DNA"/>
</dbReference>
<organism evidence="2 3">
    <name type="scientific">Thalassotalea eurytherma</name>
    <dbReference type="NCBI Taxonomy" id="1144278"/>
    <lineage>
        <taxon>Bacteria</taxon>
        <taxon>Pseudomonadati</taxon>
        <taxon>Pseudomonadota</taxon>
        <taxon>Gammaproteobacteria</taxon>
        <taxon>Alteromonadales</taxon>
        <taxon>Colwelliaceae</taxon>
        <taxon>Thalassotalea</taxon>
    </lineage>
</organism>
<name>A0ABQ6H185_9GAMM</name>
<sequence>MTSDKQQKPMTSGKQQKPMSHADESQHLNGEALDGGMYRNDADIK</sequence>
<comment type="caution">
    <text evidence="2">The sequence shown here is derived from an EMBL/GenBank/DDBJ whole genome shotgun (WGS) entry which is preliminary data.</text>
</comment>
<feature type="region of interest" description="Disordered" evidence="1">
    <location>
        <begin position="1"/>
        <end position="45"/>
    </location>
</feature>
<dbReference type="Proteomes" id="UP001157133">
    <property type="component" value="Unassembled WGS sequence"/>
</dbReference>
<dbReference type="RefSeq" id="WP_284206148.1">
    <property type="nucleotide sequence ID" value="NZ_BSSU01000002.1"/>
</dbReference>
<protein>
    <submittedName>
        <fullName evidence="2">Uncharacterized protein</fullName>
    </submittedName>
</protein>
<keyword evidence="3" id="KW-1185">Reference proteome</keyword>
<accession>A0ABQ6H185</accession>
<evidence type="ECO:0000313" key="2">
    <source>
        <dbReference type="EMBL" id="GLX80825.1"/>
    </source>
</evidence>
<gene>
    <name evidence="2" type="ORF">theurythT_02770</name>
</gene>
<evidence type="ECO:0000256" key="1">
    <source>
        <dbReference type="SAM" id="MobiDB-lite"/>
    </source>
</evidence>
<feature type="compositionally biased region" description="Polar residues" evidence="1">
    <location>
        <begin position="1"/>
        <end position="18"/>
    </location>
</feature>
<proteinExistence type="predicted"/>
<evidence type="ECO:0000313" key="3">
    <source>
        <dbReference type="Proteomes" id="UP001157133"/>
    </source>
</evidence>
<reference evidence="2 3" key="1">
    <citation type="submission" date="2023-03" db="EMBL/GenBank/DDBJ databases">
        <title>Draft genome sequence of Thalassotalea eurytherma JCM 18482T.</title>
        <authorList>
            <person name="Sawabe T."/>
        </authorList>
    </citation>
    <scope>NUCLEOTIDE SEQUENCE [LARGE SCALE GENOMIC DNA]</scope>
    <source>
        <strain evidence="2 3">JCM 18482</strain>
    </source>
</reference>